<name>A0A0H3AGX9_VIBC3</name>
<gene>
    <name evidence="3" type="ordered locus">VC0395_0587</name>
</gene>
<dbReference type="Proteomes" id="UP000000249">
    <property type="component" value="Chromosome 2"/>
</dbReference>
<proteinExistence type="predicted"/>
<protein>
    <recommendedName>
        <fullName evidence="2">Inner membrane protein YgaP-like transmembrane domain-containing protein</fullName>
    </recommendedName>
</protein>
<dbReference type="AlphaFoldDB" id="A0A0H3AGX9"/>
<dbReference type="InterPro" id="IPR021309">
    <property type="entry name" value="YgaP-like_TM"/>
</dbReference>
<dbReference type="EMBL" id="CP000626">
    <property type="protein sequence ID" value="ABQ19219.1"/>
    <property type="molecule type" value="Genomic_DNA"/>
</dbReference>
<dbReference type="Pfam" id="PF11127">
    <property type="entry name" value="YgaP-like_TM"/>
    <property type="match status" value="1"/>
</dbReference>
<accession>A0A0H3AGX9</accession>
<sequence length="88" mass="9805">MNLVKFTLDKANSQTYSSEQTTTEVSNMTIENGVRVLAGSMVLLSVILTWFVHPNFLWLTVFVGVNLIQSAFTGFCPAAFFLKKLGLR</sequence>
<keyword evidence="1" id="KW-0812">Transmembrane</keyword>
<organism evidence="3 4">
    <name type="scientific">Vibrio cholerae serotype O1 (strain ATCC 39541 / Classical Ogawa 395 / O395)</name>
    <dbReference type="NCBI Taxonomy" id="345073"/>
    <lineage>
        <taxon>Bacteria</taxon>
        <taxon>Pseudomonadati</taxon>
        <taxon>Pseudomonadota</taxon>
        <taxon>Gammaproteobacteria</taxon>
        <taxon>Vibrionales</taxon>
        <taxon>Vibrionaceae</taxon>
        <taxon>Vibrio</taxon>
    </lineage>
</organism>
<reference evidence="3 4" key="1">
    <citation type="submission" date="2007-03" db="EMBL/GenBank/DDBJ databases">
        <authorList>
            <person name="Heidelberg J."/>
        </authorList>
    </citation>
    <scope>NUCLEOTIDE SEQUENCE [LARGE SCALE GENOMIC DNA]</scope>
    <source>
        <strain evidence="4">ATCC 39541 / Classical Ogawa 395 / O395</strain>
    </source>
</reference>
<evidence type="ECO:0000313" key="3">
    <source>
        <dbReference type="EMBL" id="ABQ19219.1"/>
    </source>
</evidence>
<feature type="domain" description="Inner membrane protein YgaP-like transmembrane" evidence="2">
    <location>
        <begin position="29"/>
        <end position="83"/>
    </location>
</feature>
<dbReference type="eggNOG" id="ENOG5032YCZ">
    <property type="taxonomic scope" value="Bacteria"/>
</dbReference>
<dbReference type="KEGG" id="vco:VC0395_0587"/>
<feature type="transmembrane region" description="Helical" evidence="1">
    <location>
        <begin position="34"/>
        <end position="52"/>
    </location>
</feature>
<keyword evidence="1" id="KW-1133">Transmembrane helix</keyword>
<feature type="transmembrane region" description="Helical" evidence="1">
    <location>
        <begin position="58"/>
        <end position="82"/>
    </location>
</feature>
<dbReference type="Gene3D" id="6.10.140.1340">
    <property type="match status" value="1"/>
</dbReference>
<evidence type="ECO:0000313" key="4">
    <source>
        <dbReference type="Proteomes" id="UP000000249"/>
    </source>
</evidence>
<evidence type="ECO:0000256" key="1">
    <source>
        <dbReference type="SAM" id="Phobius"/>
    </source>
</evidence>
<keyword evidence="1" id="KW-0472">Membrane</keyword>
<evidence type="ECO:0000259" key="2">
    <source>
        <dbReference type="Pfam" id="PF11127"/>
    </source>
</evidence>
<dbReference type="PATRIC" id="fig|345073.21.peg.3405"/>
<dbReference type="KEGG" id="vcr:VC395_A0669"/>